<proteinExistence type="predicted"/>
<dbReference type="GO" id="GO:0006152">
    <property type="term" value="P:purine nucleoside catabolic process"/>
    <property type="evidence" value="ECO:0007669"/>
    <property type="project" value="TreeGrafter"/>
</dbReference>
<dbReference type="InterPro" id="IPR036452">
    <property type="entry name" value="Ribo_hydro-like"/>
</dbReference>
<evidence type="ECO:0000259" key="3">
    <source>
        <dbReference type="Pfam" id="PF01156"/>
    </source>
</evidence>
<dbReference type="GO" id="GO:0005829">
    <property type="term" value="C:cytosol"/>
    <property type="evidence" value="ECO:0007669"/>
    <property type="project" value="TreeGrafter"/>
</dbReference>
<keyword evidence="1" id="KW-0378">Hydrolase</keyword>
<dbReference type="InterPro" id="IPR001910">
    <property type="entry name" value="Inosine/uridine_hydrolase_dom"/>
</dbReference>
<gene>
    <name evidence="4" type="ORF">BTM29_06255</name>
</gene>
<organism evidence="4 5">
    <name type="scientific">Companilactobacillus allii</name>
    <dbReference type="NCBI Taxonomy" id="1847728"/>
    <lineage>
        <taxon>Bacteria</taxon>
        <taxon>Bacillati</taxon>
        <taxon>Bacillota</taxon>
        <taxon>Bacilli</taxon>
        <taxon>Lactobacillales</taxon>
        <taxon>Lactobacillaceae</taxon>
        <taxon>Companilactobacillus</taxon>
    </lineage>
</organism>
<dbReference type="Proteomes" id="UP000187499">
    <property type="component" value="Chromosome"/>
</dbReference>
<reference evidence="5" key="1">
    <citation type="submission" date="2016-12" db="EMBL/GenBank/DDBJ databases">
        <authorList>
            <person name="Jung M.Y."/>
            <person name="Lee S.H."/>
        </authorList>
    </citation>
    <scope>NUCLEOTIDE SEQUENCE [LARGE SCALE GENOMIC DNA]</scope>
    <source>
        <strain evidence="5">WiKim39</strain>
    </source>
</reference>
<keyword evidence="5" id="KW-1185">Reference proteome</keyword>
<evidence type="ECO:0000313" key="5">
    <source>
        <dbReference type="Proteomes" id="UP000187499"/>
    </source>
</evidence>
<dbReference type="AlphaFoldDB" id="A0A1P8Q2X5"/>
<name>A0A1P8Q2X5_9LACO</name>
<dbReference type="Gene3D" id="3.90.245.10">
    <property type="entry name" value="Ribonucleoside hydrolase-like"/>
    <property type="match status" value="1"/>
</dbReference>
<dbReference type="InterPro" id="IPR023186">
    <property type="entry name" value="IUNH"/>
</dbReference>
<evidence type="ECO:0000256" key="2">
    <source>
        <dbReference type="ARBA" id="ARBA00023295"/>
    </source>
</evidence>
<protein>
    <recommendedName>
        <fullName evidence="3">Inosine/uridine-preferring nucleoside hydrolase domain-containing protein</fullName>
    </recommendedName>
</protein>
<dbReference type="Pfam" id="PF01156">
    <property type="entry name" value="IU_nuc_hydro"/>
    <property type="match status" value="1"/>
</dbReference>
<dbReference type="KEGG" id="lalw:BTM29_06255"/>
<dbReference type="PANTHER" id="PTHR12304">
    <property type="entry name" value="INOSINE-URIDINE PREFERRING NUCLEOSIDE HYDROLASE"/>
    <property type="match status" value="1"/>
</dbReference>
<dbReference type="STRING" id="1847728.BTM29_06255"/>
<keyword evidence="2" id="KW-0326">Glycosidase</keyword>
<dbReference type="SUPFAM" id="SSF53590">
    <property type="entry name" value="Nucleoside hydrolase"/>
    <property type="match status" value="1"/>
</dbReference>
<accession>A0A1P8Q2X5</accession>
<dbReference type="GO" id="GO:0008477">
    <property type="term" value="F:purine nucleosidase activity"/>
    <property type="evidence" value="ECO:0007669"/>
    <property type="project" value="TreeGrafter"/>
</dbReference>
<sequence length="291" mass="32549">MKLIYDCDNTIGLHGKDVDDGLTLLYLYQQSNIDILGVTLTYGNGTVQEVKEQTEQLCSLFSLDVDTYVGKGKDDSDVSVSMAAKFLVKMVKKYPHQIVVLATGSMANLYEAYKIEPSFFKLLKKVVIMGGRFEEMFINSIPIGELNLSIAPEAAHAVITSEIPMTIVSGQYISGALLGRDDLHMLDNDGSKRFKWLSGVILDWMQYTEDNWSVPGFINWDTITALSLTEPDQFEFEDVYLSSSVEGLKTGLMEKKQNGNQKVEILTSIKDLSHLNNIVLKTLNNYFIEGN</sequence>
<feature type="domain" description="Inosine/uridine-preferring nucleoside hydrolase" evidence="3">
    <location>
        <begin position="3"/>
        <end position="269"/>
    </location>
</feature>
<evidence type="ECO:0000256" key="1">
    <source>
        <dbReference type="ARBA" id="ARBA00022801"/>
    </source>
</evidence>
<evidence type="ECO:0000313" key="4">
    <source>
        <dbReference type="EMBL" id="APX72181.1"/>
    </source>
</evidence>
<dbReference type="EMBL" id="CP019323">
    <property type="protein sequence ID" value="APX72181.1"/>
    <property type="molecule type" value="Genomic_DNA"/>
</dbReference>
<dbReference type="PANTHER" id="PTHR12304:SF4">
    <property type="entry name" value="URIDINE NUCLEOSIDASE"/>
    <property type="match status" value="1"/>
</dbReference>